<dbReference type="EMBL" id="JBHDLJ010000019">
    <property type="protein sequence ID" value="MFB0836217.1"/>
    <property type="molecule type" value="Genomic_DNA"/>
</dbReference>
<feature type="domain" description="YdbS-like PH" evidence="3">
    <location>
        <begin position="451"/>
        <end position="525"/>
    </location>
</feature>
<feature type="domain" description="YdbS-like PH" evidence="3">
    <location>
        <begin position="89"/>
        <end position="167"/>
    </location>
</feature>
<evidence type="ECO:0000259" key="3">
    <source>
        <dbReference type="Pfam" id="PF03703"/>
    </source>
</evidence>
<dbReference type="Proteomes" id="UP001575652">
    <property type="component" value="Unassembled WGS sequence"/>
</dbReference>
<keyword evidence="2" id="KW-1133">Transmembrane helix</keyword>
<feature type="region of interest" description="Disordered" evidence="1">
    <location>
        <begin position="181"/>
        <end position="262"/>
    </location>
</feature>
<feature type="compositionally biased region" description="Low complexity" evidence="1">
    <location>
        <begin position="219"/>
        <end position="238"/>
    </location>
</feature>
<proteinExistence type="predicted"/>
<gene>
    <name evidence="4" type="ORF">ACETWP_16630</name>
</gene>
<sequence length="552" mass="58554">MSGQPAVPQASPDPAWNRVHPISPLVRGWIAVLAIAYFWGQNWLEDVFAAGDESRDASGELRFTPDLLLTVGIGLAILLLIVFGFFLSWWFTKYQVTERHVNVNSGILFRQQRQARIDRVQAIDIAQPLLARIFGLAELKFEVADAGATAVSLAFLKIDDAKRLRNVILARAAGLKASAGGAPASVAHAPGDSRIHDADVRDTGDRDTGVQGGPGTGAAGPDAGSATGADAGSSNATALDAGEPGRPPSADDAPEAPERTVATVPPGRLIGSLLLTPWVWIAVAAVVAALAAAAATDGDFPVFFVLPLLLAVVPALWGQFNSGYNFRAGMSADGLRMSYGLLDTRHQTVPPGRVQAVQVTQGLLWRRFGWHRVVVNVAGYGGGAGEDNSRRSTLLPVGTRADVLSVLAVVLPDPGTDRPLELIDAGIAGSGPDEGFTTTPRRARLLAPIGWRRQGFAVTGTAILIRTGRMTRRLVMVPHERTQGLVLRQGPLARRAGVCDVQLATTDGPVDPRVVQIGVEDGRELFLRQADRAATARHLRDRDHWLEGGTGA</sequence>
<organism evidence="4 5">
    <name type="scientific">Arthrobacter halodurans</name>
    <dbReference type="NCBI Taxonomy" id="516699"/>
    <lineage>
        <taxon>Bacteria</taxon>
        <taxon>Bacillati</taxon>
        <taxon>Actinomycetota</taxon>
        <taxon>Actinomycetes</taxon>
        <taxon>Micrococcales</taxon>
        <taxon>Micrococcaceae</taxon>
        <taxon>Arthrobacter</taxon>
    </lineage>
</organism>
<evidence type="ECO:0000256" key="1">
    <source>
        <dbReference type="SAM" id="MobiDB-lite"/>
    </source>
</evidence>
<reference evidence="4 5" key="1">
    <citation type="submission" date="2024-09" db="EMBL/GenBank/DDBJ databases">
        <authorList>
            <person name="Salinas-Garcia M.A."/>
            <person name="Prieme A."/>
        </authorList>
    </citation>
    <scope>NUCLEOTIDE SEQUENCE [LARGE SCALE GENOMIC DNA]</scope>
    <source>
        <strain evidence="4 5">DSM 21081</strain>
    </source>
</reference>
<comment type="caution">
    <text evidence="4">The sequence shown here is derived from an EMBL/GenBank/DDBJ whole genome shotgun (WGS) entry which is preliminary data.</text>
</comment>
<feature type="transmembrane region" description="Helical" evidence="2">
    <location>
        <begin position="67"/>
        <end position="91"/>
    </location>
</feature>
<keyword evidence="2" id="KW-0812">Transmembrane</keyword>
<dbReference type="Pfam" id="PF03703">
    <property type="entry name" value="bPH_2"/>
    <property type="match status" value="3"/>
</dbReference>
<feature type="transmembrane region" description="Helical" evidence="2">
    <location>
        <begin position="300"/>
        <end position="320"/>
    </location>
</feature>
<protein>
    <submittedName>
        <fullName evidence="4">PH domain-containing protein</fullName>
    </submittedName>
</protein>
<feature type="compositionally biased region" description="Basic and acidic residues" evidence="1">
    <location>
        <begin position="191"/>
        <end position="208"/>
    </location>
</feature>
<keyword evidence="5" id="KW-1185">Reference proteome</keyword>
<feature type="transmembrane region" description="Helical" evidence="2">
    <location>
        <begin position="269"/>
        <end position="294"/>
    </location>
</feature>
<evidence type="ECO:0000256" key="2">
    <source>
        <dbReference type="SAM" id="Phobius"/>
    </source>
</evidence>
<evidence type="ECO:0000313" key="5">
    <source>
        <dbReference type="Proteomes" id="UP001575652"/>
    </source>
</evidence>
<dbReference type="PANTHER" id="PTHR34473">
    <property type="entry name" value="UPF0699 TRANSMEMBRANE PROTEIN YDBS"/>
    <property type="match status" value="1"/>
</dbReference>
<dbReference type="RefSeq" id="WP_373973391.1">
    <property type="nucleotide sequence ID" value="NZ_JBHDLJ010000019.1"/>
</dbReference>
<keyword evidence="2" id="KW-0472">Membrane</keyword>
<evidence type="ECO:0000313" key="4">
    <source>
        <dbReference type="EMBL" id="MFB0836217.1"/>
    </source>
</evidence>
<dbReference type="InterPro" id="IPR014529">
    <property type="entry name" value="UCP026631"/>
</dbReference>
<dbReference type="PANTHER" id="PTHR34473:SF2">
    <property type="entry name" value="UPF0699 TRANSMEMBRANE PROTEIN YDBT"/>
    <property type="match status" value="1"/>
</dbReference>
<accession>A0ABV4URC1</accession>
<dbReference type="PIRSF" id="PIRSF026631">
    <property type="entry name" value="UCP026631"/>
    <property type="match status" value="1"/>
</dbReference>
<feature type="domain" description="YdbS-like PH" evidence="3">
    <location>
        <begin position="331"/>
        <end position="382"/>
    </location>
</feature>
<dbReference type="InterPro" id="IPR005182">
    <property type="entry name" value="YdbS-like_PH"/>
</dbReference>
<name>A0ABV4URC1_9MICC</name>